<name>A0ABZ2C6B1_9BACI</name>
<gene>
    <name evidence="1" type="ORF">R4Z09_17000</name>
</gene>
<dbReference type="SUPFAM" id="SSF53335">
    <property type="entry name" value="S-adenosyl-L-methionine-dependent methyltransferases"/>
    <property type="match status" value="1"/>
</dbReference>
<organism evidence="1 2">
    <name type="scientific">Niallia oryzisoli</name>
    <dbReference type="NCBI Taxonomy" id="1737571"/>
    <lineage>
        <taxon>Bacteria</taxon>
        <taxon>Bacillati</taxon>
        <taxon>Bacillota</taxon>
        <taxon>Bacilli</taxon>
        <taxon>Bacillales</taxon>
        <taxon>Bacillaceae</taxon>
        <taxon>Niallia</taxon>
    </lineage>
</organism>
<dbReference type="Proteomes" id="UP001357223">
    <property type="component" value="Chromosome"/>
</dbReference>
<protein>
    <submittedName>
        <fullName evidence="1">Class I SAM-dependent methyltransferase</fullName>
        <ecNumber evidence="1">2.1.1.-</ecNumber>
    </submittedName>
</protein>
<dbReference type="GO" id="GO:0032259">
    <property type="term" value="P:methylation"/>
    <property type="evidence" value="ECO:0007669"/>
    <property type="project" value="UniProtKB-KW"/>
</dbReference>
<evidence type="ECO:0000313" key="2">
    <source>
        <dbReference type="Proteomes" id="UP001357223"/>
    </source>
</evidence>
<keyword evidence="1" id="KW-0808">Transferase</keyword>
<dbReference type="InterPro" id="IPR029063">
    <property type="entry name" value="SAM-dependent_MTases_sf"/>
</dbReference>
<keyword evidence="2" id="KW-1185">Reference proteome</keyword>
<evidence type="ECO:0000313" key="1">
    <source>
        <dbReference type="EMBL" id="WVX79004.1"/>
    </source>
</evidence>
<dbReference type="PANTHER" id="PTHR36112">
    <property type="entry name" value="RIBOSOMAL RNA SMALL SUBUNIT METHYLTRANSFERASE J"/>
    <property type="match status" value="1"/>
</dbReference>
<dbReference type="InterPro" id="IPR007536">
    <property type="entry name" value="16SrRNA_methylTrfase_J"/>
</dbReference>
<reference evidence="1 2" key="1">
    <citation type="submission" date="2023-10" db="EMBL/GenBank/DDBJ databases">
        <title>Niallia locisalis sp.nov. isolated from a salt pond sample.</title>
        <authorList>
            <person name="Li X.-J."/>
            <person name="Dong L."/>
        </authorList>
    </citation>
    <scope>NUCLEOTIDE SEQUENCE [LARGE SCALE GENOMIC DNA]</scope>
    <source>
        <strain evidence="1 2">DSM 29761</strain>
    </source>
</reference>
<dbReference type="EC" id="2.1.1.-" evidence="1"/>
<sequence>MIVTTAGRTNEEMIMRAEETANILQVPYIPRLKRSIQAVQQQVHDDCLVIGKTRLELFPLGEQEPCFFHPNSAMFRIKRLQNGERDPFIEACNLSFGKKLLDCTFGLGSDSITASFIVGEKGSVTGCEGNRYLAYIMSMGLQTWDDGDPAILAAMKRIELKASIALQILKGLPADSYDCVYFDPMFEENISESDGIKGIKKLAVYEPLTEETIHHAYRVASDRVVLKDHFRSDRFKQFGFNVQIRKTAKFHFGILEK</sequence>
<dbReference type="RefSeq" id="WP_338447938.1">
    <property type="nucleotide sequence ID" value="NZ_CP137640.1"/>
</dbReference>
<keyword evidence="1" id="KW-0489">Methyltransferase</keyword>
<dbReference type="GO" id="GO:0008168">
    <property type="term" value="F:methyltransferase activity"/>
    <property type="evidence" value="ECO:0007669"/>
    <property type="project" value="UniProtKB-KW"/>
</dbReference>
<proteinExistence type="predicted"/>
<accession>A0ABZ2C6B1</accession>
<dbReference type="Gene3D" id="3.40.50.150">
    <property type="entry name" value="Vaccinia Virus protein VP39"/>
    <property type="match status" value="1"/>
</dbReference>
<dbReference type="EMBL" id="CP137640">
    <property type="protein sequence ID" value="WVX79004.1"/>
    <property type="molecule type" value="Genomic_DNA"/>
</dbReference>
<dbReference type="PANTHER" id="PTHR36112:SF1">
    <property type="entry name" value="RIBOSOMAL RNA SMALL SUBUNIT METHYLTRANSFERASE J"/>
    <property type="match status" value="1"/>
</dbReference>
<dbReference type="Pfam" id="PF04445">
    <property type="entry name" value="SAM_MT"/>
    <property type="match status" value="1"/>
</dbReference>